<dbReference type="EMBL" id="HE797321">
    <property type="protein sequence ID" value="CCM06418.1"/>
    <property type="molecule type" value="Genomic_DNA"/>
</dbReference>
<dbReference type="InterPro" id="IPR015421">
    <property type="entry name" value="PyrdxlP-dep_Trfase_major"/>
</dbReference>
<dbReference type="InterPro" id="IPR015424">
    <property type="entry name" value="PyrdxlP-dep_Trfase"/>
</dbReference>
<dbReference type="SUPFAM" id="SSF53383">
    <property type="entry name" value="PLP-dependent transferases"/>
    <property type="match status" value="1"/>
</dbReference>
<dbReference type="InterPro" id="IPR050859">
    <property type="entry name" value="Class-I_PLP-dep_aminotransf"/>
</dbReference>
<dbReference type="InParanoid" id="J4GI16"/>
<sequence length="444" mass="49526">MVKSLPTEFYAPYLSDVAKERKPSPIRSLYPLENRPGVISLLAGKPNATTFPLTSIRLTSSSPADPSRQIENEISGKALAEGLQYGPTAGIPSLCEWIYGLQQREHGRQKDEGWRVSIGSGSQDLIYKASVDEAVVAMVNPGDPVLVETPTYAGVLPMFQALNCDLIDIETDSHGIRSKSLRAILENWPSSKPRPKLLYTVPYGCNPTGMTASLERRREVLALSKEHDFIIMEDDPYYYLYYGDAPRYPSYFSLESKEQSEVGRVLRFDSLSKILSSGIRIGFACGPEPLMQAIDMHTAVANLQTSSLTQSITFALLDSWGYDGFMMHTRAVSQFYREKRDVFESAMKRHLEALAEWTRPEAGMFFWFKLLLDPTGESEGDSESIVRTKAYERGVLALPGTAFLPRGGKTPYVRAAFSLLGPEEVEEAIKRLRETVLEARRVGP</sequence>
<dbReference type="Gene3D" id="3.40.640.10">
    <property type="entry name" value="Type I PLP-dependent aspartate aminotransferase-like (Major domain)"/>
    <property type="match status" value="1"/>
</dbReference>
<evidence type="ECO:0000256" key="2">
    <source>
        <dbReference type="ARBA" id="ARBA00007441"/>
    </source>
</evidence>
<evidence type="ECO:0000313" key="8">
    <source>
        <dbReference type="Proteomes" id="UP000006352"/>
    </source>
</evidence>
<evidence type="ECO:0000256" key="1">
    <source>
        <dbReference type="ARBA" id="ARBA00001933"/>
    </source>
</evidence>
<dbReference type="GO" id="GO:0030170">
    <property type="term" value="F:pyridoxal phosphate binding"/>
    <property type="evidence" value="ECO:0007669"/>
    <property type="project" value="InterPro"/>
</dbReference>
<keyword evidence="4" id="KW-0808">Transferase</keyword>
<comment type="cofactor">
    <cofactor evidence="1">
        <name>pyridoxal 5'-phosphate</name>
        <dbReference type="ChEBI" id="CHEBI:597326"/>
    </cofactor>
</comment>
<feature type="domain" description="Aminotransferase class I/classII large" evidence="6">
    <location>
        <begin position="79"/>
        <end position="432"/>
    </location>
</feature>
<evidence type="ECO:0000256" key="3">
    <source>
        <dbReference type="ARBA" id="ARBA00022576"/>
    </source>
</evidence>
<dbReference type="GO" id="GO:0008483">
    <property type="term" value="F:transaminase activity"/>
    <property type="evidence" value="ECO:0007669"/>
    <property type="project" value="UniProtKB-KW"/>
</dbReference>
<evidence type="ECO:0000256" key="5">
    <source>
        <dbReference type="ARBA" id="ARBA00022898"/>
    </source>
</evidence>
<dbReference type="GeneID" id="24101318"/>
<dbReference type="OrthoDB" id="691673at2759"/>
<dbReference type="HOGENOM" id="CLU_017584_0_6_1"/>
<keyword evidence="5" id="KW-0663">Pyridoxal phosphate</keyword>
<dbReference type="STRING" id="599839.J4GI16"/>
<dbReference type="PANTHER" id="PTHR42790:SF19">
    <property type="entry name" value="KYNURENINE_ALPHA-AMINOADIPATE AMINOTRANSFERASE, MITOCHONDRIAL"/>
    <property type="match status" value="1"/>
</dbReference>
<dbReference type="AlphaFoldDB" id="J4GI16"/>
<keyword evidence="8" id="KW-1185">Reference proteome</keyword>
<dbReference type="PANTHER" id="PTHR42790">
    <property type="entry name" value="AMINOTRANSFERASE"/>
    <property type="match status" value="1"/>
</dbReference>
<protein>
    <recommendedName>
        <fullName evidence="6">Aminotransferase class I/classII large domain-containing protein</fullName>
    </recommendedName>
</protein>
<dbReference type="RefSeq" id="XP_012185701.1">
    <property type="nucleotide sequence ID" value="XM_012330311.1"/>
</dbReference>
<evidence type="ECO:0000313" key="7">
    <source>
        <dbReference type="EMBL" id="CCM06418.1"/>
    </source>
</evidence>
<proteinExistence type="inferred from homology"/>
<dbReference type="Proteomes" id="UP000006352">
    <property type="component" value="Unassembled WGS sequence"/>
</dbReference>
<evidence type="ECO:0000256" key="4">
    <source>
        <dbReference type="ARBA" id="ARBA00022679"/>
    </source>
</evidence>
<dbReference type="CDD" id="cd00609">
    <property type="entry name" value="AAT_like"/>
    <property type="match status" value="1"/>
</dbReference>
<dbReference type="Pfam" id="PF00155">
    <property type="entry name" value="Aminotran_1_2"/>
    <property type="match status" value="1"/>
</dbReference>
<reference evidence="7 8" key="1">
    <citation type="journal article" date="2012" name="Appl. Environ. Microbiol.">
        <title>Short-read sequencing for genomic analysis of the brown rot fungus Fibroporia radiculosa.</title>
        <authorList>
            <person name="Tang J.D."/>
            <person name="Perkins A.D."/>
            <person name="Sonstegard T.S."/>
            <person name="Schroeder S.G."/>
            <person name="Burgess S.C."/>
            <person name="Diehl S.V."/>
        </authorList>
    </citation>
    <scope>NUCLEOTIDE SEQUENCE [LARGE SCALE GENOMIC DNA]</scope>
    <source>
        <strain evidence="7 8">TFFH 294</strain>
    </source>
</reference>
<evidence type="ECO:0000259" key="6">
    <source>
        <dbReference type="Pfam" id="PF00155"/>
    </source>
</evidence>
<dbReference type="GO" id="GO:1901605">
    <property type="term" value="P:alpha-amino acid metabolic process"/>
    <property type="evidence" value="ECO:0007669"/>
    <property type="project" value="TreeGrafter"/>
</dbReference>
<comment type="similarity">
    <text evidence="2">Belongs to the class-I pyridoxal-phosphate-dependent aminotransferase family.</text>
</comment>
<gene>
    <name evidence="7" type="ORF">FIBRA_08679</name>
</gene>
<organism evidence="7 8">
    <name type="scientific">Fibroporia radiculosa</name>
    <dbReference type="NCBI Taxonomy" id="599839"/>
    <lineage>
        <taxon>Eukaryota</taxon>
        <taxon>Fungi</taxon>
        <taxon>Dikarya</taxon>
        <taxon>Basidiomycota</taxon>
        <taxon>Agaricomycotina</taxon>
        <taxon>Agaricomycetes</taxon>
        <taxon>Polyporales</taxon>
        <taxon>Fibroporiaceae</taxon>
        <taxon>Fibroporia</taxon>
    </lineage>
</organism>
<dbReference type="InterPro" id="IPR004839">
    <property type="entry name" value="Aminotransferase_I/II_large"/>
</dbReference>
<keyword evidence="3" id="KW-0032">Aminotransferase</keyword>
<accession>J4GI16</accession>
<name>J4GI16_9APHY</name>